<feature type="domain" description="Peptidase M4" evidence="9">
    <location>
        <begin position="213"/>
        <end position="296"/>
    </location>
</feature>
<dbReference type="SUPFAM" id="SSF55486">
    <property type="entry name" value="Metalloproteases ('zincins'), catalytic domain"/>
    <property type="match status" value="1"/>
</dbReference>
<accession>A0ABZ2KZW6</accession>
<evidence type="ECO:0000256" key="5">
    <source>
        <dbReference type="ARBA" id="ARBA00022801"/>
    </source>
</evidence>
<evidence type="ECO:0000256" key="8">
    <source>
        <dbReference type="RuleBase" id="RU366073"/>
    </source>
</evidence>
<evidence type="ECO:0000256" key="2">
    <source>
        <dbReference type="ARBA" id="ARBA00022670"/>
    </source>
</evidence>
<evidence type="ECO:0000259" key="9">
    <source>
        <dbReference type="Pfam" id="PF01447"/>
    </source>
</evidence>
<dbReference type="SUPFAM" id="SSF89260">
    <property type="entry name" value="Collagen-binding domain"/>
    <property type="match status" value="1"/>
</dbReference>
<gene>
    <name evidence="13" type="ORF">LVJ94_45460</name>
</gene>
<keyword evidence="3" id="KW-0479">Metal-binding</keyword>
<feature type="domain" description="Peptidase M4 C-terminal" evidence="10">
    <location>
        <begin position="299"/>
        <end position="466"/>
    </location>
</feature>
<dbReference type="PRINTS" id="PR00730">
    <property type="entry name" value="THERMOLYSIN"/>
</dbReference>
<dbReference type="InterPro" id="IPR011096">
    <property type="entry name" value="FTP_domain"/>
</dbReference>
<dbReference type="Gene3D" id="2.60.120.380">
    <property type="match status" value="1"/>
</dbReference>
<evidence type="ECO:0000256" key="1">
    <source>
        <dbReference type="ARBA" id="ARBA00009388"/>
    </source>
</evidence>
<comment type="similarity">
    <text evidence="1 8">Belongs to the peptidase M4 family.</text>
</comment>
<proteinExistence type="inferred from homology"/>
<dbReference type="CDD" id="cd09597">
    <property type="entry name" value="M4_TLP"/>
    <property type="match status" value="1"/>
</dbReference>
<name>A0ABZ2KZW6_9BACT</name>
<dbReference type="InterPro" id="IPR023612">
    <property type="entry name" value="Peptidase_M4"/>
</dbReference>
<dbReference type="PANTHER" id="PTHR33794">
    <property type="entry name" value="BACILLOLYSIN"/>
    <property type="match status" value="1"/>
</dbReference>
<dbReference type="InterPro" id="IPR013856">
    <property type="entry name" value="Peptidase_M4_domain"/>
</dbReference>
<dbReference type="Pfam" id="PF02868">
    <property type="entry name" value="Peptidase_M4_C"/>
    <property type="match status" value="1"/>
</dbReference>
<feature type="domain" description="Peptidase C-terminal archaeal/bacterial" evidence="11">
    <location>
        <begin position="495"/>
        <end position="567"/>
    </location>
</feature>
<comment type="subcellular location">
    <subcellularLocation>
        <location evidence="8">Secreted</location>
    </subcellularLocation>
</comment>
<reference evidence="13" key="1">
    <citation type="submission" date="2021-12" db="EMBL/GenBank/DDBJ databases">
        <title>Discovery of the Pendulisporaceae a myxobacterial family with distinct sporulation behavior and unique specialized metabolism.</title>
        <authorList>
            <person name="Garcia R."/>
            <person name="Popoff A."/>
            <person name="Bader C.D."/>
            <person name="Loehr J."/>
            <person name="Walesch S."/>
            <person name="Walt C."/>
            <person name="Boldt J."/>
            <person name="Bunk B."/>
            <person name="Haeckl F.J.F.P.J."/>
            <person name="Gunesch A.P."/>
            <person name="Birkelbach J."/>
            <person name="Nuebel U."/>
            <person name="Pietschmann T."/>
            <person name="Bach T."/>
            <person name="Mueller R."/>
        </authorList>
    </citation>
    <scope>NUCLEOTIDE SEQUENCE</scope>
    <source>
        <strain evidence="13">MSr11367</strain>
    </source>
</reference>
<evidence type="ECO:0000313" key="13">
    <source>
        <dbReference type="EMBL" id="WXB04143.1"/>
    </source>
</evidence>
<keyword evidence="4" id="KW-0732">Signal</keyword>
<keyword evidence="14" id="KW-1185">Reference proteome</keyword>
<comment type="cofactor">
    <cofactor evidence="8">
        <name>Zn(2+)</name>
        <dbReference type="ChEBI" id="CHEBI:29105"/>
    </cofactor>
</comment>
<dbReference type="RefSeq" id="WP_394833778.1">
    <property type="nucleotide sequence ID" value="NZ_CP089983.1"/>
</dbReference>
<dbReference type="EMBL" id="CP089983">
    <property type="protein sequence ID" value="WXB04143.1"/>
    <property type="molecule type" value="Genomic_DNA"/>
</dbReference>
<keyword evidence="8" id="KW-0964">Secreted</keyword>
<comment type="function">
    <text evidence="8">Extracellular zinc metalloprotease.</text>
</comment>
<organism evidence="13 14">
    <name type="scientific">Pendulispora rubella</name>
    <dbReference type="NCBI Taxonomy" id="2741070"/>
    <lineage>
        <taxon>Bacteria</taxon>
        <taxon>Pseudomonadati</taxon>
        <taxon>Myxococcota</taxon>
        <taxon>Myxococcia</taxon>
        <taxon>Myxococcales</taxon>
        <taxon>Sorangiineae</taxon>
        <taxon>Pendulisporaceae</taxon>
        <taxon>Pendulispora</taxon>
    </lineage>
</organism>
<evidence type="ECO:0000256" key="6">
    <source>
        <dbReference type="ARBA" id="ARBA00022833"/>
    </source>
</evidence>
<evidence type="ECO:0000256" key="4">
    <source>
        <dbReference type="ARBA" id="ARBA00022729"/>
    </source>
</evidence>
<keyword evidence="6 8" id="KW-0862">Zinc</keyword>
<evidence type="ECO:0000259" key="12">
    <source>
        <dbReference type="Pfam" id="PF07504"/>
    </source>
</evidence>
<evidence type="ECO:0000259" key="11">
    <source>
        <dbReference type="Pfam" id="PF04151"/>
    </source>
</evidence>
<dbReference type="Pfam" id="PF01447">
    <property type="entry name" value="Peptidase_M4"/>
    <property type="match status" value="1"/>
</dbReference>
<dbReference type="Gene3D" id="3.10.170.10">
    <property type="match status" value="1"/>
</dbReference>
<protein>
    <recommendedName>
        <fullName evidence="8">Neutral metalloproteinase</fullName>
        <ecNumber evidence="8">3.4.24.-</ecNumber>
    </recommendedName>
</protein>
<dbReference type="InterPro" id="IPR007280">
    <property type="entry name" value="Peptidase_C_arc/bac"/>
</dbReference>
<dbReference type="Pfam" id="PF04151">
    <property type="entry name" value="PPC"/>
    <property type="match status" value="1"/>
</dbReference>
<dbReference type="Gene3D" id="3.10.450.490">
    <property type="match status" value="1"/>
</dbReference>
<dbReference type="Proteomes" id="UP001374803">
    <property type="component" value="Chromosome"/>
</dbReference>
<sequence>MDKDALGIPSFITGNLGAAATGNLTEADVQGVVAAVAPAFRAKVGELRFKTAQVDDLKDVHYRFTQFKNGLEVIGSDFIVHTRNGVAYAANGNVRGDLAAPSDAKISAQAAIAKAGGLAASYVNNLSASAQPELFYYRQDDRLDLVYKTTVKGTEANGTPIVDDIFVNAVDGSVVARHPRIHSARNREVHNLNHGTSLPGPLARSEGGATVSDQTVNINYDHLGTVYDVYKNDFGRDSFDGAGAKLISSVHYSNNYVNAFWDGTQMVYGDGNGTDASNLAHSLDVTGHELTHAVTERTSNLTYSGQSGGLNEATSDIFGAYIEWVRDGRGTPQNKTTWTVGDDVWTPSIPDDGLRYMYDPKKDGSSIDWAPDFANQDVHYTSGVPNLAFYLLSVGGTHPRGKSNINVAGIGIEKAAQVFFRANTTIWTSGTTYAQAKTGTAQAAQQLGYTAAEIDSVNKAWEAVGVGATTPLPDATTLTNNTPVTGISGARLSKKYYKITVPAGRTSLKVTTVPASGTNDPDADLYVAKDAAPTTTQSGNKSESSTNTETVTINSPAAGTYYILVYGYSDFSGVTLKAAY</sequence>
<dbReference type="Gene3D" id="1.10.390.10">
    <property type="entry name" value="Neutral Protease Domain 2"/>
    <property type="match status" value="1"/>
</dbReference>
<evidence type="ECO:0000313" key="14">
    <source>
        <dbReference type="Proteomes" id="UP001374803"/>
    </source>
</evidence>
<keyword evidence="2 8" id="KW-0645">Protease</keyword>
<keyword evidence="7 8" id="KW-0482">Metalloprotease</keyword>
<dbReference type="InterPro" id="IPR001570">
    <property type="entry name" value="Peptidase_M4_C_domain"/>
</dbReference>
<dbReference type="InterPro" id="IPR027268">
    <property type="entry name" value="Peptidase_M4/M1_CTD_sf"/>
</dbReference>
<evidence type="ECO:0000259" key="10">
    <source>
        <dbReference type="Pfam" id="PF02868"/>
    </source>
</evidence>
<evidence type="ECO:0000256" key="3">
    <source>
        <dbReference type="ARBA" id="ARBA00022723"/>
    </source>
</evidence>
<feature type="domain" description="FTP" evidence="12">
    <location>
        <begin position="46"/>
        <end position="94"/>
    </location>
</feature>
<dbReference type="InterPro" id="IPR050728">
    <property type="entry name" value="Zinc_Metalloprotease_M4"/>
</dbReference>
<dbReference type="EC" id="3.4.24.-" evidence="8"/>
<dbReference type="Pfam" id="PF07504">
    <property type="entry name" value="FTP"/>
    <property type="match status" value="1"/>
</dbReference>
<dbReference type="PANTHER" id="PTHR33794:SF1">
    <property type="entry name" value="BACILLOLYSIN"/>
    <property type="match status" value="1"/>
</dbReference>
<evidence type="ECO:0000256" key="7">
    <source>
        <dbReference type="ARBA" id="ARBA00023049"/>
    </source>
</evidence>
<keyword evidence="5 8" id="KW-0378">Hydrolase</keyword>